<protein>
    <submittedName>
        <fullName evidence="1">Uncharacterized protein</fullName>
    </submittedName>
</protein>
<reference evidence="2" key="1">
    <citation type="journal article" date="2023" name="G3 (Bethesda)">
        <title>Genome assembly and association tests identify interacting loci associated with vigor, precocity, and sex in interspecific pistachio rootstocks.</title>
        <authorList>
            <person name="Palmer W."/>
            <person name="Jacygrad E."/>
            <person name="Sagayaradj S."/>
            <person name="Cavanaugh K."/>
            <person name="Han R."/>
            <person name="Bertier L."/>
            <person name="Beede B."/>
            <person name="Kafkas S."/>
            <person name="Golino D."/>
            <person name="Preece J."/>
            <person name="Michelmore R."/>
        </authorList>
    </citation>
    <scope>NUCLEOTIDE SEQUENCE [LARGE SCALE GENOMIC DNA]</scope>
</reference>
<evidence type="ECO:0000313" key="2">
    <source>
        <dbReference type="Proteomes" id="UP001163603"/>
    </source>
</evidence>
<comment type="caution">
    <text evidence="1">The sequence shown here is derived from an EMBL/GenBank/DDBJ whole genome shotgun (WGS) entry which is preliminary data.</text>
</comment>
<dbReference type="EMBL" id="CM047745">
    <property type="protein sequence ID" value="KAJ0026250.1"/>
    <property type="molecule type" value="Genomic_DNA"/>
</dbReference>
<accession>A0ACC0Y0M9</accession>
<sequence length="74" mass="8249">MPPFKAFIAVDTTFQSGRCRRRRGKETKKSGVGNWDFWGTARFGVQLGAKGEVQVCTLALKWNLSAEVDLRGLC</sequence>
<name>A0ACC0Y0M9_9ROSI</name>
<organism evidence="1 2">
    <name type="scientific">Pistacia integerrima</name>
    <dbReference type="NCBI Taxonomy" id="434235"/>
    <lineage>
        <taxon>Eukaryota</taxon>
        <taxon>Viridiplantae</taxon>
        <taxon>Streptophyta</taxon>
        <taxon>Embryophyta</taxon>
        <taxon>Tracheophyta</taxon>
        <taxon>Spermatophyta</taxon>
        <taxon>Magnoliopsida</taxon>
        <taxon>eudicotyledons</taxon>
        <taxon>Gunneridae</taxon>
        <taxon>Pentapetalae</taxon>
        <taxon>rosids</taxon>
        <taxon>malvids</taxon>
        <taxon>Sapindales</taxon>
        <taxon>Anacardiaceae</taxon>
        <taxon>Pistacia</taxon>
    </lineage>
</organism>
<dbReference type="Proteomes" id="UP001163603">
    <property type="component" value="Chromosome 10"/>
</dbReference>
<gene>
    <name evidence="1" type="ORF">Pint_06831</name>
</gene>
<evidence type="ECO:0000313" key="1">
    <source>
        <dbReference type="EMBL" id="KAJ0026250.1"/>
    </source>
</evidence>
<proteinExistence type="predicted"/>
<keyword evidence="2" id="KW-1185">Reference proteome</keyword>